<dbReference type="InterPro" id="IPR036388">
    <property type="entry name" value="WH-like_DNA-bd_sf"/>
</dbReference>
<evidence type="ECO:0000259" key="5">
    <source>
        <dbReference type="PROSITE" id="PS50931"/>
    </source>
</evidence>
<comment type="similarity">
    <text evidence="1">Belongs to the LysR transcriptional regulatory family.</text>
</comment>
<dbReference type="PANTHER" id="PTHR30427:SF1">
    <property type="entry name" value="TRANSCRIPTIONAL ACTIVATOR PROTEIN LYSR"/>
    <property type="match status" value="1"/>
</dbReference>
<keyword evidence="7" id="KW-1185">Reference proteome</keyword>
<feature type="domain" description="HTH lysR-type" evidence="5">
    <location>
        <begin position="1"/>
        <end position="58"/>
    </location>
</feature>
<dbReference type="SUPFAM" id="SSF46785">
    <property type="entry name" value="Winged helix' DNA-binding domain"/>
    <property type="match status" value="1"/>
</dbReference>
<dbReference type="InterPro" id="IPR036390">
    <property type="entry name" value="WH_DNA-bd_sf"/>
</dbReference>
<keyword evidence="3 6" id="KW-0238">DNA-binding</keyword>
<dbReference type="Pfam" id="PF00126">
    <property type="entry name" value="HTH_1"/>
    <property type="match status" value="1"/>
</dbReference>
<evidence type="ECO:0000256" key="3">
    <source>
        <dbReference type="ARBA" id="ARBA00023125"/>
    </source>
</evidence>
<reference evidence="6 7" key="1">
    <citation type="submission" date="2023-07" db="EMBL/GenBank/DDBJ databases">
        <title>Sorghum-associated microbial communities from plants grown in Nebraska, USA.</title>
        <authorList>
            <person name="Schachtman D."/>
        </authorList>
    </citation>
    <scope>NUCLEOTIDE SEQUENCE [LARGE SCALE GENOMIC DNA]</scope>
    <source>
        <strain evidence="6 7">BE240</strain>
    </source>
</reference>
<dbReference type="GO" id="GO:0003677">
    <property type="term" value="F:DNA binding"/>
    <property type="evidence" value="ECO:0007669"/>
    <property type="project" value="UniProtKB-KW"/>
</dbReference>
<dbReference type="PANTHER" id="PTHR30427">
    <property type="entry name" value="TRANSCRIPTIONAL ACTIVATOR PROTEIN LYSR"/>
    <property type="match status" value="1"/>
</dbReference>
<dbReference type="SUPFAM" id="SSF53850">
    <property type="entry name" value="Periplasmic binding protein-like II"/>
    <property type="match status" value="1"/>
</dbReference>
<proteinExistence type="inferred from homology"/>
<dbReference type="InterPro" id="IPR005119">
    <property type="entry name" value="LysR_subst-bd"/>
</dbReference>
<dbReference type="Proteomes" id="UP001265550">
    <property type="component" value="Unassembled WGS sequence"/>
</dbReference>
<organism evidence="6 7">
    <name type="scientific">Hydrogenophaga laconesensis</name>
    <dbReference type="NCBI Taxonomy" id="1805971"/>
    <lineage>
        <taxon>Bacteria</taxon>
        <taxon>Pseudomonadati</taxon>
        <taxon>Pseudomonadota</taxon>
        <taxon>Betaproteobacteria</taxon>
        <taxon>Burkholderiales</taxon>
        <taxon>Comamonadaceae</taxon>
        <taxon>Hydrogenophaga</taxon>
    </lineage>
</organism>
<protein>
    <submittedName>
        <fullName evidence="6">DNA-binding transcriptional LysR family regulator</fullName>
    </submittedName>
</protein>
<dbReference type="EMBL" id="JAVDWE010000001">
    <property type="protein sequence ID" value="MDR7092618.1"/>
    <property type="molecule type" value="Genomic_DNA"/>
</dbReference>
<keyword evidence="4" id="KW-0804">Transcription</keyword>
<dbReference type="InterPro" id="IPR000847">
    <property type="entry name" value="LysR_HTH_N"/>
</dbReference>
<evidence type="ECO:0000256" key="4">
    <source>
        <dbReference type="ARBA" id="ARBA00023163"/>
    </source>
</evidence>
<evidence type="ECO:0000256" key="1">
    <source>
        <dbReference type="ARBA" id="ARBA00009437"/>
    </source>
</evidence>
<sequence>MNLRQMEVFRAVMLTGGVVGAAELLHISQPAVSKMLAQAQRSLKFALFVRVKGRLVPTAEAQALHIEIDALWRGVERVRDTTRALASPRSGTLTVAVSASLAPYLVPRALALLSTRFPGLQTRMEILVAPILVDALLDRSADVGVALLPNEHPNLMPVADYECGFACVVPPDHRLASKRTVTPTDLVGERVISSPADTPYGQALRRAYGRANTSLNIHTLVRSATSACWQAQAGGGVAVVDRLAVAGATFSRLTVKPFQTQERLPVAVLRNRYSPPSLIQAAFCEAFAEVWKAEKMSR</sequence>
<evidence type="ECO:0000256" key="2">
    <source>
        <dbReference type="ARBA" id="ARBA00023015"/>
    </source>
</evidence>
<evidence type="ECO:0000313" key="7">
    <source>
        <dbReference type="Proteomes" id="UP001265550"/>
    </source>
</evidence>
<gene>
    <name evidence="6" type="ORF">J2X09_000341</name>
</gene>
<dbReference type="RefSeq" id="WP_204731624.1">
    <property type="nucleotide sequence ID" value="NZ_JAVDWE010000001.1"/>
</dbReference>
<dbReference type="Gene3D" id="3.40.190.10">
    <property type="entry name" value="Periplasmic binding protein-like II"/>
    <property type="match status" value="2"/>
</dbReference>
<keyword evidence="2" id="KW-0805">Transcription regulation</keyword>
<evidence type="ECO:0000313" key="6">
    <source>
        <dbReference type="EMBL" id="MDR7092618.1"/>
    </source>
</evidence>
<name>A0ABU1V5L0_9BURK</name>
<dbReference type="Pfam" id="PF03466">
    <property type="entry name" value="LysR_substrate"/>
    <property type="match status" value="1"/>
</dbReference>
<dbReference type="Gene3D" id="1.10.10.10">
    <property type="entry name" value="Winged helix-like DNA-binding domain superfamily/Winged helix DNA-binding domain"/>
    <property type="match status" value="1"/>
</dbReference>
<comment type="caution">
    <text evidence="6">The sequence shown here is derived from an EMBL/GenBank/DDBJ whole genome shotgun (WGS) entry which is preliminary data.</text>
</comment>
<dbReference type="PROSITE" id="PS50931">
    <property type="entry name" value="HTH_LYSR"/>
    <property type="match status" value="1"/>
</dbReference>
<accession>A0ABU1V5L0</accession>